<reference evidence="1 2" key="1">
    <citation type="journal article" date="2017" name="Genome Biol. Evol.">
        <title>Population Structure and Local Adaptation of MAC Lung Disease Agent Mycobacterium avium subsp. hominissuis.</title>
        <authorList>
            <person name="Yano H."/>
            <person name="Iwamoto T."/>
            <person name="Nishiuchi Y."/>
            <person name="Nakajima C."/>
            <person name="Starkova D.A."/>
            <person name="Mokrousov I."/>
            <person name="Narvskaya O."/>
            <person name="Yoshida S."/>
            <person name="Arikawa K."/>
            <person name="Nakanishi N."/>
            <person name="Osaki K."/>
            <person name="Nakagawa I."/>
            <person name="Ato M."/>
            <person name="Suzuki Y."/>
            <person name="Maruyama F."/>
        </authorList>
    </citation>
    <scope>NUCLEOTIDE SEQUENCE [LARGE SCALE GENOMIC DNA]</scope>
    <source>
        <strain evidence="1 2">OCU466</strain>
    </source>
</reference>
<accession>A0A2A3L4W6</accession>
<protein>
    <submittedName>
        <fullName evidence="1">Uncharacterized protein</fullName>
    </submittedName>
</protein>
<evidence type="ECO:0000313" key="1">
    <source>
        <dbReference type="EMBL" id="PBJ31889.1"/>
    </source>
</evidence>
<evidence type="ECO:0000313" key="2">
    <source>
        <dbReference type="Proteomes" id="UP000218842"/>
    </source>
</evidence>
<proteinExistence type="predicted"/>
<sequence>MPLQAIPSAGDPLIIVGHVHAFPRHPAPGTVVSPLAGADTVAGAQDVPGQGYALVSVEWATPYTTLDLGTGSSETQYRRGEFGLPTEWTWYLAPAVLDESGRQYRLTSDQVACGHRTARLPELVGLNAPEVVAIHDVVL</sequence>
<gene>
    <name evidence="1" type="ORF">XV03_18730</name>
</gene>
<organism evidence="1 2">
    <name type="scientific">Mycobacterium avium subsp. hominissuis</name>
    <dbReference type="NCBI Taxonomy" id="439334"/>
    <lineage>
        <taxon>Bacteria</taxon>
        <taxon>Bacillati</taxon>
        <taxon>Actinomycetota</taxon>
        <taxon>Actinomycetes</taxon>
        <taxon>Mycobacteriales</taxon>
        <taxon>Mycobacteriaceae</taxon>
        <taxon>Mycobacterium</taxon>
        <taxon>Mycobacterium avium complex (MAC)</taxon>
    </lineage>
</organism>
<dbReference type="AlphaFoldDB" id="A0A2A3L4W6"/>
<name>A0A2A3L4W6_MYCAV</name>
<comment type="caution">
    <text evidence="1">The sequence shown here is derived from an EMBL/GenBank/DDBJ whole genome shotgun (WGS) entry which is preliminary data.</text>
</comment>
<dbReference type="EMBL" id="LBGZ01000119">
    <property type="protein sequence ID" value="PBJ31889.1"/>
    <property type="molecule type" value="Genomic_DNA"/>
</dbReference>
<dbReference type="Proteomes" id="UP000218842">
    <property type="component" value="Unassembled WGS sequence"/>
</dbReference>